<dbReference type="SMART" id="SM00209">
    <property type="entry name" value="TSP1"/>
    <property type="match status" value="1"/>
</dbReference>
<reference evidence="6" key="1">
    <citation type="submission" date="2021-02" db="EMBL/GenBank/DDBJ databases">
        <authorList>
            <person name="Dougan E. K."/>
            <person name="Rhodes N."/>
            <person name="Thang M."/>
            <person name="Chan C."/>
        </authorList>
    </citation>
    <scope>NUCLEOTIDE SEQUENCE</scope>
</reference>
<dbReference type="InterPro" id="IPR036383">
    <property type="entry name" value="TSP1_rpt_sf"/>
</dbReference>
<keyword evidence="3" id="KW-1015">Disulfide bond</keyword>
<evidence type="ECO:0000313" key="7">
    <source>
        <dbReference type="Proteomes" id="UP000604046"/>
    </source>
</evidence>
<evidence type="ECO:0000256" key="4">
    <source>
        <dbReference type="ARBA" id="ARBA00023180"/>
    </source>
</evidence>
<feature type="domain" description="Spondin-like TSP1" evidence="5">
    <location>
        <begin position="79"/>
        <end position="132"/>
    </location>
</feature>
<organism evidence="6 7">
    <name type="scientific">Symbiodinium natans</name>
    <dbReference type="NCBI Taxonomy" id="878477"/>
    <lineage>
        <taxon>Eukaryota</taxon>
        <taxon>Sar</taxon>
        <taxon>Alveolata</taxon>
        <taxon>Dinophyceae</taxon>
        <taxon>Suessiales</taxon>
        <taxon>Symbiodiniaceae</taxon>
        <taxon>Symbiodinium</taxon>
    </lineage>
</organism>
<comment type="caution">
    <text evidence="6">The sequence shown here is derived from an EMBL/GenBank/DDBJ whole genome shotgun (WGS) entry which is preliminary data.</text>
</comment>
<dbReference type="InterPro" id="IPR044004">
    <property type="entry name" value="TSP1_spondin_dom"/>
</dbReference>
<dbReference type="SUPFAM" id="SSF82895">
    <property type="entry name" value="TSP-1 type 1 repeat"/>
    <property type="match status" value="1"/>
</dbReference>
<dbReference type="InterPro" id="IPR000884">
    <property type="entry name" value="TSP1_rpt"/>
</dbReference>
<evidence type="ECO:0000259" key="5">
    <source>
        <dbReference type="Pfam" id="PF19028"/>
    </source>
</evidence>
<protein>
    <submittedName>
        <fullName evidence="6">HMCN1 protein</fullName>
    </submittedName>
</protein>
<dbReference type="PANTHER" id="PTHR22906">
    <property type="entry name" value="PROPERDIN"/>
    <property type="match status" value="1"/>
</dbReference>
<accession>A0A812RQV3</accession>
<dbReference type="Pfam" id="PF19028">
    <property type="entry name" value="TSP1_spondin"/>
    <property type="match status" value="1"/>
</dbReference>
<dbReference type="AlphaFoldDB" id="A0A812RQV3"/>
<keyword evidence="4" id="KW-0325">Glycoprotein</keyword>
<keyword evidence="1" id="KW-0732">Signal</keyword>
<dbReference type="PANTHER" id="PTHR22906:SF21">
    <property type="entry name" value="SEMA DOMAIN-CONTAINING PROTEIN"/>
    <property type="match status" value="1"/>
</dbReference>
<evidence type="ECO:0000256" key="1">
    <source>
        <dbReference type="ARBA" id="ARBA00022729"/>
    </source>
</evidence>
<dbReference type="InterPro" id="IPR052065">
    <property type="entry name" value="Compl_asym_regulator"/>
</dbReference>
<keyword evidence="2" id="KW-0677">Repeat</keyword>
<keyword evidence="7" id="KW-1185">Reference proteome</keyword>
<name>A0A812RQV3_9DINO</name>
<evidence type="ECO:0000256" key="2">
    <source>
        <dbReference type="ARBA" id="ARBA00022737"/>
    </source>
</evidence>
<dbReference type="EMBL" id="CAJNDS010002370">
    <property type="protein sequence ID" value="CAE7452632.1"/>
    <property type="molecule type" value="Genomic_DNA"/>
</dbReference>
<dbReference type="PROSITE" id="PS50092">
    <property type="entry name" value="TSP1"/>
    <property type="match status" value="1"/>
</dbReference>
<dbReference type="Proteomes" id="UP000604046">
    <property type="component" value="Unassembled WGS sequence"/>
</dbReference>
<evidence type="ECO:0000256" key="3">
    <source>
        <dbReference type="ARBA" id="ARBA00023157"/>
    </source>
</evidence>
<gene>
    <name evidence="6" type="primary">HMCN1</name>
    <name evidence="6" type="ORF">SNAT2548_LOCUS24816</name>
</gene>
<proteinExistence type="predicted"/>
<sequence length="154" mass="17251">MSIAHVARTKFVVEGSQRDIVRCRFVSMFPNEFLFALAYCRMCRMLLRATEVRKWAGCDKGLGMTQQCEGEHYCGRLDCEWGQWSEWSGCTCSCDGGQQTRTRHIARAPRNGGSPCQEGDKEQIAPCNTQPCGGSQCRDGQLDAYSHSLTVQLL</sequence>
<dbReference type="Gene3D" id="2.20.100.10">
    <property type="entry name" value="Thrombospondin type-1 (TSP1) repeat"/>
    <property type="match status" value="1"/>
</dbReference>
<evidence type="ECO:0000313" key="6">
    <source>
        <dbReference type="EMBL" id="CAE7452632.1"/>
    </source>
</evidence>
<dbReference type="OrthoDB" id="408189at2759"/>